<dbReference type="Pfam" id="PF12872">
    <property type="entry name" value="OST-HTH"/>
    <property type="match status" value="2"/>
</dbReference>
<feature type="domain" description="HTH OST-type" evidence="1">
    <location>
        <begin position="326"/>
        <end position="352"/>
    </location>
</feature>
<name>A0A814XYN8_9BILA</name>
<dbReference type="AlphaFoldDB" id="A0A814XYN8"/>
<reference evidence="2" key="1">
    <citation type="submission" date="2021-02" db="EMBL/GenBank/DDBJ databases">
        <authorList>
            <person name="Nowell W R."/>
        </authorList>
    </citation>
    <scope>NUCLEOTIDE SEQUENCE</scope>
</reference>
<dbReference type="OrthoDB" id="10034606at2759"/>
<evidence type="ECO:0000313" key="2">
    <source>
        <dbReference type="EMBL" id="CAF1221965.1"/>
    </source>
</evidence>
<organism evidence="2 3">
    <name type="scientific">Adineta steineri</name>
    <dbReference type="NCBI Taxonomy" id="433720"/>
    <lineage>
        <taxon>Eukaryota</taxon>
        <taxon>Metazoa</taxon>
        <taxon>Spiralia</taxon>
        <taxon>Gnathifera</taxon>
        <taxon>Rotifera</taxon>
        <taxon>Eurotatoria</taxon>
        <taxon>Bdelloidea</taxon>
        <taxon>Adinetida</taxon>
        <taxon>Adinetidae</taxon>
        <taxon>Adineta</taxon>
    </lineage>
</organism>
<dbReference type="EMBL" id="CAJNON010000365">
    <property type="protein sequence ID" value="CAF1221965.1"/>
    <property type="molecule type" value="Genomic_DNA"/>
</dbReference>
<dbReference type="Gene3D" id="3.30.420.610">
    <property type="entry name" value="LOTUS domain-like"/>
    <property type="match status" value="2"/>
</dbReference>
<protein>
    <recommendedName>
        <fullName evidence="1">HTH OST-type domain-containing protein</fullName>
    </recommendedName>
</protein>
<dbReference type="InterPro" id="IPR041966">
    <property type="entry name" value="LOTUS-like"/>
</dbReference>
<accession>A0A814XYN8</accession>
<dbReference type="InterPro" id="IPR025605">
    <property type="entry name" value="OST-HTH/LOTUS_dom"/>
</dbReference>
<evidence type="ECO:0000313" key="3">
    <source>
        <dbReference type="Proteomes" id="UP000663891"/>
    </source>
</evidence>
<feature type="domain" description="HTH OST-type" evidence="1">
    <location>
        <begin position="11"/>
        <end position="108"/>
    </location>
</feature>
<dbReference type="CDD" id="cd09972">
    <property type="entry name" value="LOTUS_TDRD_OSKAR"/>
    <property type="match status" value="1"/>
</dbReference>
<sequence length="728" mass="85259">MRDNEKQKLYETIKQEIRSLLISSPKTKYGGLTGSLLYYDYKQLNCGNEIPCNSPKTKYGGLTGSLLYYDYKQLNCGNEIPYKELGFHSVLSLLNSMPDVVQIEFKENSTSYRIHPVYDKTTAHIQKMVLEQRDKYEYENQLYNQNWHSNQMNQSNFYNNNGQRPFLPKSFSNCNPCNNVNTNNVIPFHRNNNYSLQRSFDPQQFSQFNKPNIESTYEPYFLFTPIPPLDYEEINIQSNNELSQKRLTLNNDPDGCSTPKTFIETPIHFDIDDYRLNESIQDISSNKTNTSPIDNPISTHDEPLLSTTSIDIISNNEINSQIEEIYKELGFHSVLSLLNSMPDVVQIEFKENSTSYRIHPVYDKTTAHIQKMVLEQRDKYEYENQLYNQNWHSNQMNQSNFYNNNGQRPFLPKSFSNCNPCNNVNTNNVIPFHRNNTYSLQRSFDPQQFSQFNKPNIVSTYEPYFLFTPIPSLDYEEINIQSNNEFSQKRLTLNNDPDGCSTPKTFIETPIHFDIDDYRLNESIQDISSNKTNTSPIDNPISTHDEPLLSTTSIDIISNNEINSQIEEISSISSESDKNVLPPIIDEHRSNNSQCISTSSPSIVDEENISVDNEISFNIDQCTECKSDEIIKRIHNAVRQCISFRYIHRLCQIKFEYRYYPLTNEILSIKSQLEYVALNEYEKELEEYEKLFQLNTLIDDDICQTMFNEYVFLQRNYYYMKKLMKKKQ</sequence>
<evidence type="ECO:0000259" key="1">
    <source>
        <dbReference type="Pfam" id="PF12872"/>
    </source>
</evidence>
<proteinExistence type="predicted"/>
<gene>
    <name evidence="2" type="ORF">VCS650_LOCUS26768</name>
</gene>
<comment type="caution">
    <text evidence="2">The sequence shown here is derived from an EMBL/GenBank/DDBJ whole genome shotgun (WGS) entry which is preliminary data.</text>
</comment>
<dbReference type="Proteomes" id="UP000663891">
    <property type="component" value="Unassembled WGS sequence"/>
</dbReference>